<reference evidence="1 3" key="1">
    <citation type="submission" date="2015-07" db="EMBL/GenBank/DDBJ databases">
        <title>Fjat-14205 dsm 2895.</title>
        <authorList>
            <person name="Liu B."/>
            <person name="Wang J."/>
            <person name="Zhu Y."/>
            <person name="Liu G."/>
            <person name="Chen Q."/>
            <person name="Chen Z."/>
            <person name="Lan J."/>
            <person name="Che J."/>
            <person name="Ge C."/>
            <person name="Shi H."/>
            <person name="Pan Z."/>
            <person name="Liu X."/>
        </authorList>
    </citation>
    <scope>NUCLEOTIDE SEQUENCE [LARGE SCALE GENOMIC DNA]</scope>
    <source>
        <strain evidence="1 3">DSM 2895</strain>
    </source>
</reference>
<organism evidence="1 3">
    <name type="scientific">Aneurinibacillus migulanus</name>
    <name type="common">Bacillus migulanus</name>
    <dbReference type="NCBI Taxonomy" id="47500"/>
    <lineage>
        <taxon>Bacteria</taxon>
        <taxon>Bacillati</taxon>
        <taxon>Bacillota</taxon>
        <taxon>Bacilli</taxon>
        <taxon>Bacillales</taxon>
        <taxon>Paenibacillaceae</taxon>
        <taxon>Aneurinibacillus group</taxon>
        <taxon>Aneurinibacillus</taxon>
    </lineage>
</organism>
<evidence type="ECO:0000313" key="3">
    <source>
        <dbReference type="Proteomes" id="UP000037269"/>
    </source>
</evidence>
<proteinExistence type="predicted"/>
<dbReference type="AlphaFoldDB" id="A0A0D1WAK0"/>
<sequence>MNEQLRRLKKMAEWHQSMADDLQFIEEPHAIGQVEYHLEKARKYWHRYGWLLAEIETVKEWGEELALLPGKVLR</sequence>
<dbReference type="STRING" id="47500.AF333_10405"/>
<name>A0A0D1WAK0_ANEMI</name>
<evidence type="ECO:0000313" key="2">
    <source>
        <dbReference type="EMBL" id="SDI39139.1"/>
    </source>
</evidence>
<dbReference type="OrthoDB" id="9894941at2"/>
<dbReference type="EMBL" id="FNED01000003">
    <property type="protein sequence ID" value="SDI39139.1"/>
    <property type="molecule type" value="Genomic_DNA"/>
</dbReference>
<accession>A0A0D1WAK0</accession>
<dbReference type="Proteomes" id="UP000037269">
    <property type="component" value="Unassembled WGS sequence"/>
</dbReference>
<protein>
    <submittedName>
        <fullName evidence="1">Uncharacterized protein</fullName>
    </submittedName>
</protein>
<gene>
    <name evidence="1" type="ORF">AF333_10405</name>
    <name evidence="2" type="ORF">SAMN04487909_103311</name>
</gene>
<reference evidence="2 4" key="2">
    <citation type="submission" date="2016-10" db="EMBL/GenBank/DDBJ databases">
        <authorList>
            <person name="de Groot N.N."/>
        </authorList>
    </citation>
    <scope>NUCLEOTIDE SEQUENCE [LARGE SCALE GENOMIC DNA]</scope>
    <source>
        <strain evidence="2 4">DSM 2895</strain>
    </source>
</reference>
<dbReference type="EMBL" id="LGUG01000004">
    <property type="protein sequence ID" value="KON95836.1"/>
    <property type="molecule type" value="Genomic_DNA"/>
</dbReference>
<dbReference type="Proteomes" id="UP000182836">
    <property type="component" value="Unassembled WGS sequence"/>
</dbReference>
<dbReference type="RefSeq" id="WP_043065914.1">
    <property type="nucleotide sequence ID" value="NZ_BJOA01000232.1"/>
</dbReference>
<evidence type="ECO:0000313" key="1">
    <source>
        <dbReference type="EMBL" id="KON95836.1"/>
    </source>
</evidence>
<evidence type="ECO:0000313" key="4">
    <source>
        <dbReference type="Proteomes" id="UP000182836"/>
    </source>
</evidence>
<dbReference type="PATRIC" id="fig|47500.12.peg.4856"/>
<keyword evidence="3" id="KW-1185">Reference proteome</keyword>